<sequence>HKIIEFILGILTIRTNEKYSLSSLMNYIRLLSIYILKHPQVTKQFNLGNQQEFAQLWK</sequence>
<reference evidence="1" key="1">
    <citation type="submission" date="2021-06" db="EMBL/GenBank/DDBJ databases">
        <authorList>
            <person name="Kallberg Y."/>
            <person name="Tangrot J."/>
            <person name="Rosling A."/>
        </authorList>
    </citation>
    <scope>NUCLEOTIDE SEQUENCE</scope>
    <source>
        <strain evidence="1">MA461A</strain>
    </source>
</reference>
<dbReference type="EMBL" id="CAJVQC010049490">
    <property type="protein sequence ID" value="CAG8787673.1"/>
    <property type="molecule type" value="Genomic_DNA"/>
</dbReference>
<feature type="non-terminal residue" evidence="1">
    <location>
        <position position="1"/>
    </location>
</feature>
<gene>
    <name evidence="1" type="ORF">RPERSI_LOCUS18578</name>
</gene>
<comment type="caution">
    <text evidence="1">The sequence shown here is derived from an EMBL/GenBank/DDBJ whole genome shotgun (WGS) entry which is preliminary data.</text>
</comment>
<evidence type="ECO:0000313" key="2">
    <source>
        <dbReference type="Proteomes" id="UP000789920"/>
    </source>
</evidence>
<accession>A0ACA9RDD8</accession>
<dbReference type="Proteomes" id="UP000789920">
    <property type="component" value="Unassembled WGS sequence"/>
</dbReference>
<proteinExistence type="predicted"/>
<evidence type="ECO:0000313" key="1">
    <source>
        <dbReference type="EMBL" id="CAG8787673.1"/>
    </source>
</evidence>
<feature type="non-terminal residue" evidence="1">
    <location>
        <position position="58"/>
    </location>
</feature>
<keyword evidence="2" id="KW-1185">Reference proteome</keyword>
<protein>
    <submittedName>
        <fullName evidence="1">23635_t:CDS:1</fullName>
    </submittedName>
</protein>
<organism evidence="1 2">
    <name type="scientific">Racocetra persica</name>
    <dbReference type="NCBI Taxonomy" id="160502"/>
    <lineage>
        <taxon>Eukaryota</taxon>
        <taxon>Fungi</taxon>
        <taxon>Fungi incertae sedis</taxon>
        <taxon>Mucoromycota</taxon>
        <taxon>Glomeromycotina</taxon>
        <taxon>Glomeromycetes</taxon>
        <taxon>Diversisporales</taxon>
        <taxon>Gigasporaceae</taxon>
        <taxon>Racocetra</taxon>
    </lineage>
</organism>
<name>A0ACA9RDD8_9GLOM</name>